<protein>
    <submittedName>
        <fullName evidence="1">Uncharacterized protein</fullName>
    </submittedName>
</protein>
<proteinExistence type="predicted"/>
<dbReference type="Proteomes" id="UP000027778">
    <property type="component" value="Unassembled WGS sequence"/>
</dbReference>
<accession>A0A073K4V4</accession>
<organism evidence="1 2">
    <name type="scientific">Bacillus gaemokensis</name>
    <dbReference type="NCBI Taxonomy" id="574375"/>
    <lineage>
        <taxon>Bacteria</taxon>
        <taxon>Bacillati</taxon>
        <taxon>Bacillota</taxon>
        <taxon>Bacilli</taxon>
        <taxon>Bacillales</taxon>
        <taxon>Bacillaceae</taxon>
        <taxon>Bacillus</taxon>
        <taxon>Bacillus cereus group</taxon>
    </lineage>
</organism>
<dbReference type="EMBL" id="JOTM01000084">
    <property type="protein sequence ID" value="KEK21576.1"/>
    <property type="molecule type" value="Genomic_DNA"/>
</dbReference>
<reference evidence="1 2" key="1">
    <citation type="submission" date="2014-06" db="EMBL/GenBank/DDBJ databases">
        <title>Draft genome sequence of Bacillus gaemokensis JCM 15801 (MCCC 1A00707).</title>
        <authorList>
            <person name="Lai Q."/>
            <person name="Liu Y."/>
            <person name="Shao Z."/>
        </authorList>
    </citation>
    <scope>NUCLEOTIDE SEQUENCE [LARGE SCALE GENOMIC DNA]</scope>
    <source>
        <strain evidence="1 2">JCM 15801</strain>
    </source>
</reference>
<name>A0A073K4V4_9BACI</name>
<dbReference type="RefSeq" id="WP_033679111.1">
    <property type="nucleotide sequence ID" value="NZ_JOTM01000084.1"/>
</dbReference>
<dbReference type="STRING" id="574375.AZF08_27190"/>
<keyword evidence="2" id="KW-1185">Reference proteome</keyword>
<sequence>MEIIHYIETYDTLAFYHHFVKKQFSNRIVEKAVYQLTEEDVQFFKDEKYPANAMDWLEGSRVK</sequence>
<dbReference type="eggNOG" id="ENOG5030EA3">
    <property type="taxonomic scope" value="Bacteria"/>
</dbReference>
<dbReference type="AlphaFoldDB" id="A0A073K4V4"/>
<evidence type="ECO:0000313" key="2">
    <source>
        <dbReference type="Proteomes" id="UP000027778"/>
    </source>
</evidence>
<evidence type="ECO:0000313" key="1">
    <source>
        <dbReference type="EMBL" id="KEK21576.1"/>
    </source>
</evidence>
<gene>
    <name evidence="1" type="ORF">BAGA_28735</name>
</gene>
<comment type="caution">
    <text evidence="1">The sequence shown here is derived from an EMBL/GenBank/DDBJ whole genome shotgun (WGS) entry which is preliminary data.</text>
</comment>